<dbReference type="RefSeq" id="WP_084200666.1">
    <property type="nucleotide sequence ID" value="NZ_BMYL01000001.1"/>
</dbReference>
<dbReference type="Gene3D" id="3.40.50.880">
    <property type="match status" value="1"/>
</dbReference>
<dbReference type="InterPro" id="IPR029062">
    <property type="entry name" value="Class_I_gatase-like"/>
</dbReference>
<comment type="caution">
    <text evidence="1">The sequence shown here is derived from an EMBL/GenBank/DDBJ whole genome shotgun (WGS) entry which is preliminary data.</text>
</comment>
<dbReference type="KEGG" id="hja:BST95_17025"/>
<evidence type="ECO:0000313" key="2">
    <source>
        <dbReference type="Proteomes" id="UP000235162"/>
    </source>
</evidence>
<dbReference type="EMBL" id="PKUR01000001">
    <property type="protein sequence ID" value="PLW87239.1"/>
    <property type="molecule type" value="Genomic_DNA"/>
</dbReference>
<accession>A0AAP8SP80</accession>
<protein>
    <recommendedName>
        <fullName evidence="3">Glutamine amidotransferase domain-containing protein</fullName>
    </recommendedName>
</protein>
<reference evidence="1 2" key="1">
    <citation type="submission" date="2018-01" db="EMBL/GenBank/DDBJ databases">
        <title>The draft genome sequence of Halioglobus japonicus S1-36.</title>
        <authorList>
            <person name="Du Z.-J."/>
            <person name="Shi M.-J."/>
        </authorList>
    </citation>
    <scope>NUCLEOTIDE SEQUENCE [LARGE SCALE GENOMIC DNA]</scope>
    <source>
        <strain evidence="1 2">S1-36</strain>
    </source>
</reference>
<gene>
    <name evidence="1" type="ORF">C0029_01185</name>
</gene>
<dbReference type="AlphaFoldDB" id="A0AAP8SP80"/>
<evidence type="ECO:0008006" key="3">
    <source>
        <dbReference type="Google" id="ProtNLM"/>
    </source>
</evidence>
<dbReference type="Proteomes" id="UP000235162">
    <property type="component" value="Unassembled WGS sequence"/>
</dbReference>
<evidence type="ECO:0000313" key="1">
    <source>
        <dbReference type="EMBL" id="PLW87239.1"/>
    </source>
</evidence>
<keyword evidence="2" id="KW-1185">Reference proteome</keyword>
<organism evidence="1 2">
    <name type="scientific">Halioglobus japonicus</name>
    <dbReference type="NCBI Taxonomy" id="930805"/>
    <lineage>
        <taxon>Bacteria</taxon>
        <taxon>Pseudomonadati</taxon>
        <taxon>Pseudomonadota</taxon>
        <taxon>Gammaproteobacteria</taxon>
        <taxon>Cellvibrionales</taxon>
        <taxon>Halieaceae</taxon>
        <taxon>Halioglobus</taxon>
    </lineage>
</organism>
<sequence>MSQLPSLESLAWRTRPGILGAHSASPESIHALLGYYLRDRNSPSPYPGRDGLLDGSLFDWGVAPPLEKVIRGPEELSLLLGMPEVYRQAVHVVEPWKNVGINLQGEEVRASKNVAYILQQVADLDTVLYPMWDSGVFDARRLAHATSAGIATVVQGGNPSAYDPASFAGSAASLEQMLSFTDELLLRRSTDSGPSIFICLGHQLAAVSQIRLLRRAVNEIEALAYLSLDEEGRALESLRRVAGKIRQMGASLQVIKNGECIADGWGHPRFAVARNEGVEVGTRQLLPYRDRAHSHIPLELNDTHALVADDLDGVIDTLMSHERTLEIEMFHSDEVNLEAALFANWAFKLLHDSLVPLRYQVAVSPLAWLLSLPYAVEILSQTQVDEEHWTEVSTTCIYYKDWETHTLRRSFTCQFHPELMADIRDIGKREGPRYAELKDNDGARLLVRLLYHGMQE</sequence>
<proteinExistence type="predicted"/>
<name>A0AAP8SP80_9GAMM</name>